<dbReference type="PANTHER" id="PTHR37302:SF1">
    <property type="entry name" value="PROTEIN DINB"/>
    <property type="match status" value="1"/>
</dbReference>
<dbReference type="Pfam" id="PF05163">
    <property type="entry name" value="DinB"/>
    <property type="match status" value="1"/>
</dbReference>
<dbReference type="GO" id="GO:0046872">
    <property type="term" value="F:metal ion binding"/>
    <property type="evidence" value="ECO:0007669"/>
    <property type="project" value="UniProtKB-KW"/>
</dbReference>
<dbReference type="RefSeq" id="WP_163174437.1">
    <property type="nucleotide sequence ID" value="NZ_JAAIWK010000037.1"/>
</dbReference>
<evidence type="ECO:0000256" key="2">
    <source>
        <dbReference type="ARBA" id="ARBA00022723"/>
    </source>
</evidence>
<evidence type="ECO:0000256" key="3">
    <source>
        <dbReference type="PIRSR" id="PIRSR607837-1"/>
    </source>
</evidence>
<sequence>MNELAKQLVRYHIWANQQLISHLKTLPSELFHTKVESVFPTLAETFGHIISVDYVWLSRINKEKPSKIQKWTFQTVAEVEKALSELKMKYKLMFQKEDDITRMVSYKNTKGELFTQTLFELIQHIVNHGTYHRGNLAAMIRQLGYQGTSTDYITFLRIQNS</sequence>
<evidence type="ECO:0000313" key="4">
    <source>
        <dbReference type="EMBL" id="NEY21512.1"/>
    </source>
</evidence>
<keyword evidence="2 3" id="KW-0479">Metal-binding</keyword>
<feature type="binding site" evidence="3">
    <location>
        <position position="48"/>
    </location>
    <ligand>
        <name>a divalent metal cation</name>
        <dbReference type="ChEBI" id="CHEBI:60240"/>
    </ligand>
</feature>
<dbReference type="EMBL" id="JAAIWK010000037">
    <property type="protein sequence ID" value="NEY21512.1"/>
    <property type="molecule type" value="Genomic_DNA"/>
</dbReference>
<dbReference type="Gene3D" id="1.20.120.450">
    <property type="entry name" value="dinb family like domain"/>
    <property type="match status" value="1"/>
</dbReference>
<keyword evidence="5" id="KW-1185">Reference proteome</keyword>
<accession>A0A6M0P9Q2</accession>
<evidence type="ECO:0000313" key="5">
    <source>
        <dbReference type="Proteomes" id="UP000476934"/>
    </source>
</evidence>
<protein>
    <submittedName>
        <fullName evidence="4">Damage-inducible protein DinB</fullName>
    </submittedName>
</protein>
<comment type="similarity">
    <text evidence="1">Belongs to the DinB family.</text>
</comment>
<evidence type="ECO:0000256" key="1">
    <source>
        <dbReference type="ARBA" id="ARBA00008635"/>
    </source>
</evidence>
<dbReference type="AlphaFoldDB" id="A0A6M0P9Q2"/>
<reference evidence="4 5" key="2">
    <citation type="submission" date="2020-03" db="EMBL/GenBank/DDBJ databases">
        <title>Bacillus aquiflavi sp. nov., isolated from yellow water of strong flavor Chinese baijiu in Yibin region of China.</title>
        <authorList>
            <person name="Xie J."/>
        </authorList>
    </citation>
    <scope>NUCLEOTIDE SEQUENCE [LARGE SCALE GENOMIC DNA]</scope>
    <source>
        <strain evidence="4 5">Gsoil 114</strain>
    </source>
</reference>
<name>A0A6M0P9Q2_9BACI</name>
<feature type="binding site" evidence="3">
    <location>
        <position position="128"/>
    </location>
    <ligand>
        <name>a divalent metal cation</name>
        <dbReference type="ChEBI" id="CHEBI:60240"/>
    </ligand>
</feature>
<comment type="caution">
    <text evidence="4">The sequence shown here is derived from an EMBL/GenBank/DDBJ whole genome shotgun (WGS) entry which is preliminary data.</text>
</comment>
<reference evidence="4 5" key="1">
    <citation type="submission" date="2020-02" db="EMBL/GenBank/DDBJ databases">
        <authorList>
            <person name="Feng H."/>
        </authorList>
    </citation>
    <scope>NUCLEOTIDE SEQUENCE [LARGE SCALE GENOMIC DNA]</scope>
    <source>
        <strain evidence="4 5">Gsoil 114</strain>
    </source>
</reference>
<dbReference type="Proteomes" id="UP000476934">
    <property type="component" value="Unassembled WGS sequence"/>
</dbReference>
<dbReference type="SUPFAM" id="SSF109854">
    <property type="entry name" value="DinB/YfiT-like putative metalloenzymes"/>
    <property type="match status" value="1"/>
</dbReference>
<dbReference type="InterPro" id="IPR034660">
    <property type="entry name" value="DinB/YfiT-like"/>
</dbReference>
<organism evidence="4 5">
    <name type="scientific">Heyndrickxia ginsengihumi</name>
    <dbReference type="NCBI Taxonomy" id="363870"/>
    <lineage>
        <taxon>Bacteria</taxon>
        <taxon>Bacillati</taxon>
        <taxon>Bacillota</taxon>
        <taxon>Bacilli</taxon>
        <taxon>Bacillales</taxon>
        <taxon>Bacillaceae</taxon>
        <taxon>Heyndrickxia</taxon>
    </lineage>
</organism>
<proteinExistence type="inferred from homology"/>
<gene>
    <name evidence="4" type="ORF">G4D61_16335</name>
</gene>
<dbReference type="InterPro" id="IPR007837">
    <property type="entry name" value="DinB"/>
</dbReference>
<feature type="binding site" evidence="3">
    <location>
        <position position="132"/>
    </location>
    <ligand>
        <name>a divalent metal cation</name>
        <dbReference type="ChEBI" id="CHEBI:60240"/>
    </ligand>
</feature>
<dbReference type="PANTHER" id="PTHR37302">
    <property type="entry name" value="SLR1116 PROTEIN"/>
    <property type="match status" value="1"/>
</dbReference>